<feature type="non-terminal residue" evidence="2">
    <location>
        <position position="296"/>
    </location>
</feature>
<gene>
    <name evidence="2" type="ORF">P153DRAFT_386365</name>
</gene>
<feature type="compositionally biased region" description="Low complexity" evidence="1">
    <location>
        <begin position="60"/>
        <end position="70"/>
    </location>
</feature>
<dbReference type="RefSeq" id="XP_033523571.1">
    <property type="nucleotide sequence ID" value="XM_033670521.1"/>
</dbReference>
<feature type="region of interest" description="Disordered" evidence="1">
    <location>
        <begin position="161"/>
        <end position="187"/>
    </location>
</feature>
<dbReference type="Proteomes" id="UP000799771">
    <property type="component" value="Unassembled WGS sequence"/>
</dbReference>
<sequence>MYNPDDSTNMDWFGNSSPTTSPTAFYQPDKSSINDEIHAQESSAAGEAPTGEEVVHAADDSSSTADESAAPTIDEEWAYLTTLTIPDHTQTPIQDIPIINTFTTAYQNSYLNPTTPNTTRMIHANRLTFTLLNHYYPASQGYTIAKTTLGPIAHHGINFLLKSPEEPDSDPDTPPKAPQKKKKAAKPAAHYSFAADWHAIEPDDISALVVMQHGRPLTYLAIAIDDLATFHRWSRANVVHRADILTYALGVRAGVSEGYGILLFGPRVEVYDYTAADGERPMTPLRGGEWCVDLRE</sequence>
<dbReference type="AlphaFoldDB" id="A0A6A6AB69"/>
<organism evidence="2 3">
    <name type="scientific">Dothidotthia symphoricarpi CBS 119687</name>
    <dbReference type="NCBI Taxonomy" id="1392245"/>
    <lineage>
        <taxon>Eukaryota</taxon>
        <taxon>Fungi</taxon>
        <taxon>Dikarya</taxon>
        <taxon>Ascomycota</taxon>
        <taxon>Pezizomycotina</taxon>
        <taxon>Dothideomycetes</taxon>
        <taxon>Pleosporomycetidae</taxon>
        <taxon>Pleosporales</taxon>
        <taxon>Dothidotthiaceae</taxon>
        <taxon>Dothidotthia</taxon>
    </lineage>
</organism>
<accession>A0A6A6AB69</accession>
<evidence type="ECO:0000256" key="1">
    <source>
        <dbReference type="SAM" id="MobiDB-lite"/>
    </source>
</evidence>
<reference evidence="2" key="1">
    <citation type="journal article" date="2020" name="Stud. Mycol.">
        <title>101 Dothideomycetes genomes: a test case for predicting lifestyles and emergence of pathogens.</title>
        <authorList>
            <person name="Haridas S."/>
            <person name="Albert R."/>
            <person name="Binder M."/>
            <person name="Bloem J."/>
            <person name="Labutti K."/>
            <person name="Salamov A."/>
            <person name="Andreopoulos B."/>
            <person name="Baker S."/>
            <person name="Barry K."/>
            <person name="Bills G."/>
            <person name="Bluhm B."/>
            <person name="Cannon C."/>
            <person name="Castanera R."/>
            <person name="Culley D."/>
            <person name="Daum C."/>
            <person name="Ezra D."/>
            <person name="Gonzalez J."/>
            <person name="Henrissat B."/>
            <person name="Kuo A."/>
            <person name="Liang C."/>
            <person name="Lipzen A."/>
            <person name="Lutzoni F."/>
            <person name="Magnuson J."/>
            <person name="Mondo S."/>
            <person name="Nolan M."/>
            <person name="Ohm R."/>
            <person name="Pangilinan J."/>
            <person name="Park H.-J."/>
            <person name="Ramirez L."/>
            <person name="Alfaro M."/>
            <person name="Sun H."/>
            <person name="Tritt A."/>
            <person name="Yoshinaga Y."/>
            <person name="Zwiers L.-H."/>
            <person name="Turgeon B."/>
            <person name="Goodwin S."/>
            <person name="Spatafora J."/>
            <person name="Crous P."/>
            <person name="Grigoriev I."/>
        </authorList>
    </citation>
    <scope>NUCLEOTIDE SEQUENCE</scope>
    <source>
        <strain evidence="2">CBS 119687</strain>
    </source>
</reference>
<name>A0A6A6AB69_9PLEO</name>
<evidence type="ECO:0000313" key="3">
    <source>
        <dbReference type="Proteomes" id="UP000799771"/>
    </source>
</evidence>
<feature type="compositionally biased region" description="Polar residues" evidence="1">
    <location>
        <begin position="1"/>
        <end position="24"/>
    </location>
</feature>
<dbReference type="GeneID" id="54410953"/>
<feature type="region of interest" description="Disordered" evidence="1">
    <location>
        <begin position="1"/>
        <end position="70"/>
    </location>
</feature>
<proteinExistence type="predicted"/>
<dbReference type="OrthoDB" id="3797007at2759"/>
<protein>
    <submittedName>
        <fullName evidence="2">Uncharacterized protein</fullName>
    </submittedName>
</protein>
<keyword evidence="3" id="KW-1185">Reference proteome</keyword>
<dbReference type="EMBL" id="ML977507">
    <property type="protein sequence ID" value="KAF2129182.1"/>
    <property type="molecule type" value="Genomic_DNA"/>
</dbReference>
<evidence type="ECO:0000313" key="2">
    <source>
        <dbReference type="EMBL" id="KAF2129182.1"/>
    </source>
</evidence>